<evidence type="ECO:0000313" key="1">
    <source>
        <dbReference type="Proteomes" id="UP000887579"/>
    </source>
</evidence>
<reference evidence="2" key="1">
    <citation type="submission" date="2022-11" db="UniProtKB">
        <authorList>
            <consortium name="WormBaseParasite"/>
        </authorList>
    </citation>
    <scope>IDENTIFICATION</scope>
</reference>
<dbReference type="Proteomes" id="UP000887579">
    <property type="component" value="Unplaced"/>
</dbReference>
<accession>A0AC34FZ00</accession>
<name>A0AC34FZ00_9BILA</name>
<proteinExistence type="predicted"/>
<evidence type="ECO:0000313" key="2">
    <source>
        <dbReference type="WBParaSite" id="ES5_v2.g22553.t1"/>
    </source>
</evidence>
<organism evidence="1 2">
    <name type="scientific">Panagrolaimus sp. ES5</name>
    <dbReference type="NCBI Taxonomy" id="591445"/>
    <lineage>
        <taxon>Eukaryota</taxon>
        <taxon>Metazoa</taxon>
        <taxon>Ecdysozoa</taxon>
        <taxon>Nematoda</taxon>
        <taxon>Chromadorea</taxon>
        <taxon>Rhabditida</taxon>
        <taxon>Tylenchina</taxon>
        <taxon>Panagrolaimomorpha</taxon>
        <taxon>Panagrolaimoidea</taxon>
        <taxon>Panagrolaimidae</taxon>
        <taxon>Panagrolaimus</taxon>
    </lineage>
</organism>
<protein>
    <submittedName>
        <fullName evidence="2">Uncharacterized protein</fullName>
    </submittedName>
</protein>
<dbReference type="WBParaSite" id="ES5_v2.g22553.t1">
    <property type="protein sequence ID" value="ES5_v2.g22553.t1"/>
    <property type="gene ID" value="ES5_v2.g22553"/>
</dbReference>
<sequence length="126" mass="13931">MTFTLIAQAIIPTIICIIPIAIALTMAVTRANIPGIGQSLSLIYSCIPVANPLTTIIVIARYRNACIDFLKACLCPKWIASISYIPTEMSLAQAWNLNKNNNNIKNGKRNQVAQIQQLNFREEAKD</sequence>